<evidence type="ECO:0000313" key="2">
    <source>
        <dbReference type="EMBL" id="MED6210215.1"/>
    </source>
</evidence>
<dbReference type="Gene3D" id="2.40.70.10">
    <property type="entry name" value="Acid Proteases"/>
    <property type="match status" value="1"/>
</dbReference>
<gene>
    <name evidence="2" type="ORF">PIB30_062084</name>
</gene>
<name>A0ABU6YLJ6_9FABA</name>
<dbReference type="Proteomes" id="UP001341840">
    <property type="component" value="Unassembled WGS sequence"/>
</dbReference>
<evidence type="ECO:0000256" key="1">
    <source>
        <dbReference type="SAM" id="MobiDB-lite"/>
    </source>
</evidence>
<feature type="compositionally biased region" description="Acidic residues" evidence="1">
    <location>
        <begin position="34"/>
        <end position="80"/>
    </location>
</feature>
<protein>
    <submittedName>
        <fullName evidence="2">Uncharacterized protein</fullName>
    </submittedName>
</protein>
<sequence length="380" mass="42427">MFSTAKRQNGEKDEDENEEGSVSWWYNLLVQLVDSDDEEDDEREDKSEEEDEDESAEEDSNGESAEEEDQTEEEESEDEKEVYNKRTSFIATLFNNKEIKEEVPIKYEDPGPCLVTCKIKGVEIRELLGIAENILVKIGELVIPADFHVIKSTKREKGGTPQVLLGRPFLKTVGFKLIYYDEIFTFEMVHTKSNPLAKGKTKAHRLPLQASPRLAALRSRGKVQPQPQAPDIPTENIPMSILPPKKRLTYRMAGEGSSRKGTKLPCRRSQQIVALHRAKSKASGEHEVIALSSDSEHEKNENLEANAEGALPAAEGGAEEILPKNDVYDALWAMLDAESENEAEEIPSQWDLNSVLNNWEKVEANMGPAGNDQGPPPAAN</sequence>
<evidence type="ECO:0000313" key="3">
    <source>
        <dbReference type="Proteomes" id="UP001341840"/>
    </source>
</evidence>
<feature type="region of interest" description="Disordered" evidence="1">
    <location>
        <begin position="1"/>
        <end position="82"/>
    </location>
</feature>
<dbReference type="EMBL" id="JASCZI010242227">
    <property type="protein sequence ID" value="MED6210215.1"/>
    <property type="molecule type" value="Genomic_DNA"/>
</dbReference>
<proteinExistence type="predicted"/>
<dbReference type="InterPro" id="IPR021109">
    <property type="entry name" value="Peptidase_aspartic_dom_sf"/>
</dbReference>
<organism evidence="2 3">
    <name type="scientific">Stylosanthes scabra</name>
    <dbReference type="NCBI Taxonomy" id="79078"/>
    <lineage>
        <taxon>Eukaryota</taxon>
        <taxon>Viridiplantae</taxon>
        <taxon>Streptophyta</taxon>
        <taxon>Embryophyta</taxon>
        <taxon>Tracheophyta</taxon>
        <taxon>Spermatophyta</taxon>
        <taxon>Magnoliopsida</taxon>
        <taxon>eudicotyledons</taxon>
        <taxon>Gunneridae</taxon>
        <taxon>Pentapetalae</taxon>
        <taxon>rosids</taxon>
        <taxon>fabids</taxon>
        <taxon>Fabales</taxon>
        <taxon>Fabaceae</taxon>
        <taxon>Papilionoideae</taxon>
        <taxon>50 kb inversion clade</taxon>
        <taxon>dalbergioids sensu lato</taxon>
        <taxon>Dalbergieae</taxon>
        <taxon>Pterocarpus clade</taxon>
        <taxon>Stylosanthes</taxon>
    </lineage>
</organism>
<feature type="region of interest" description="Disordered" evidence="1">
    <location>
        <begin position="218"/>
        <end position="240"/>
    </location>
</feature>
<comment type="caution">
    <text evidence="2">The sequence shown here is derived from an EMBL/GenBank/DDBJ whole genome shotgun (WGS) entry which is preliminary data.</text>
</comment>
<keyword evidence="3" id="KW-1185">Reference proteome</keyword>
<reference evidence="2 3" key="1">
    <citation type="journal article" date="2023" name="Plants (Basel)">
        <title>Bridging the Gap: Combining Genomics and Transcriptomics Approaches to Understand Stylosanthes scabra, an Orphan Legume from the Brazilian Caatinga.</title>
        <authorList>
            <person name="Ferreira-Neto J.R.C."/>
            <person name="da Silva M.D."/>
            <person name="Binneck E."/>
            <person name="de Melo N.F."/>
            <person name="da Silva R.H."/>
            <person name="de Melo A.L.T.M."/>
            <person name="Pandolfi V."/>
            <person name="Bustamante F.O."/>
            <person name="Brasileiro-Vidal A.C."/>
            <person name="Benko-Iseppon A.M."/>
        </authorList>
    </citation>
    <scope>NUCLEOTIDE SEQUENCE [LARGE SCALE GENOMIC DNA]</scope>
    <source>
        <tissue evidence="2">Leaves</tissue>
    </source>
</reference>
<accession>A0ABU6YLJ6</accession>